<keyword evidence="4 6" id="KW-1133">Transmembrane helix</keyword>
<keyword evidence="8" id="KW-1185">Reference proteome</keyword>
<protein>
    <submittedName>
        <fullName evidence="7">Tryptophan-rich sensory protein</fullName>
    </submittedName>
</protein>
<evidence type="ECO:0000256" key="5">
    <source>
        <dbReference type="ARBA" id="ARBA00023136"/>
    </source>
</evidence>
<keyword evidence="3 6" id="KW-0812">Transmembrane</keyword>
<sequence length="166" mass="17773">MRTKHRTPRDGSGGRWTYAAAGAAVGLSAWVGGRAAAPSDAWYASLDKPAWQPPARVFPAVWTPLYASIAWSAGHAVNRARGGERRALVAGFGTNLALNAAWTWLFFARRSPAAGVWGALLLDASNLRLIRRVARSDRKAAAVLAPYAGWCAFATALSASLTRRNR</sequence>
<dbReference type="Pfam" id="PF03073">
    <property type="entry name" value="TspO_MBR"/>
    <property type="match status" value="1"/>
</dbReference>
<evidence type="ECO:0000256" key="1">
    <source>
        <dbReference type="ARBA" id="ARBA00004141"/>
    </source>
</evidence>
<accession>A0ABX6ANV6</accession>
<evidence type="ECO:0000256" key="2">
    <source>
        <dbReference type="ARBA" id="ARBA00007524"/>
    </source>
</evidence>
<feature type="transmembrane region" description="Helical" evidence="6">
    <location>
        <begin position="88"/>
        <end position="107"/>
    </location>
</feature>
<dbReference type="PANTHER" id="PTHR10057">
    <property type="entry name" value="PERIPHERAL-TYPE BENZODIAZEPINE RECEPTOR"/>
    <property type="match status" value="1"/>
</dbReference>
<evidence type="ECO:0000256" key="6">
    <source>
        <dbReference type="SAM" id="Phobius"/>
    </source>
</evidence>
<dbReference type="Gene3D" id="1.20.1260.100">
    <property type="entry name" value="TspO/MBR protein"/>
    <property type="match status" value="1"/>
</dbReference>
<dbReference type="RefSeq" id="WP_004980330.1">
    <property type="nucleotide sequence ID" value="NZ_CP023700.1"/>
</dbReference>
<evidence type="ECO:0000313" key="7">
    <source>
        <dbReference type="EMBL" id="QEU88824.1"/>
    </source>
</evidence>
<evidence type="ECO:0000256" key="3">
    <source>
        <dbReference type="ARBA" id="ARBA00022692"/>
    </source>
</evidence>
<name>A0ABX6ANV6_STRVD</name>
<feature type="transmembrane region" description="Helical" evidence="6">
    <location>
        <begin position="142"/>
        <end position="161"/>
    </location>
</feature>
<comment type="similarity">
    <text evidence="2">Belongs to the TspO/BZRP family.</text>
</comment>
<comment type="subcellular location">
    <subcellularLocation>
        <location evidence="1">Membrane</location>
        <topology evidence="1">Multi-pass membrane protein</topology>
    </subcellularLocation>
</comment>
<dbReference type="InterPro" id="IPR004307">
    <property type="entry name" value="TspO_MBR"/>
</dbReference>
<proteinExistence type="inferred from homology"/>
<gene>
    <name evidence="7" type="ORF">CP969_32160</name>
</gene>
<keyword evidence="5 6" id="KW-0472">Membrane</keyword>
<dbReference type="CDD" id="cd15904">
    <property type="entry name" value="TSPO_MBR"/>
    <property type="match status" value="1"/>
</dbReference>
<organism evidence="7 8">
    <name type="scientific">Streptomyces viridosporus T7A</name>
    <dbReference type="NCBI Taxonomy" id="665577"/>
    <lineage>
        <taxon>Bacteria</taxon>
        <taxon>Bacillati</taxon>
        <taxon>Actinomycetota</taxon>
        <taxon>Actinomycetes</taxon>
        <taxon>Kitasatosporales</taxon>
        <taxon>Streptomycetaceae</taxon>
        <taxon>Streptomyces</taxon>
    </lineage>
</organism>
<dbReference type="EMBL" id="CP023700">
    <property type="protein sequence ID" value="QEU88824.1"/>
    <property type="molecule type" value="Genomic_DNA"/>
</dbReference>
<evidence type="ECO:0000313" key="8">
    <source>
        <dbReference type="Proteomes" id="UP000327143"/>
    </source>
</evidence>
<evidence type="ECO:0000256" key="4">
    <source>
        <dbReference type="ARBA" id="ARBA00022989"/>
    </source>
</evidence>
<dbReference type="InterPro" id="IPR038330">
    <property type="entry name" value="TspO/MBR-related_sf"/>
</dbReference>
<dbReference type="PIRSF" id="PIRSF005859">
    <property type="entry name" value="PBR"/>
    <property type="match status" value="1"/>
</dbReference>
<dbReference type="Proteomes" id="UP000327143">
    <property type="component" value="Chromosome"/>
</dbReference>
<dbReference type="PANTHER" id="PTHR10057:SF0">
    <property type="entry name" value="TRANSLOCATOR PROTEIN"/>
    <property type="match status" value="1"/>
</dbReference>
<reference evidence="7 8" key="1">
    <citation type="submission" date="2017-09" db="EMBL/GenBank/DDBJ databases">
        <authorList>
            <person name="Lee N."/>
            <person name="Cho B.-K."/>
        </authorList>
    </citation>
    <scope>NUCLEOTIDE SEQUENCE [LARGE SCALE GENOMIC DNA]</scope>
    <source>
        <strain evidence="7 8">ATCC 39115</strain>
    </source>
</reference>